<dbReference type="Proteomes" id="UP001328733">
    <property type="component" value="Unassembled WGS sequence"/>
</dbReference>
<comment type="caution">
    <text evidence="13">The sequence shown here is derived from an EMBL/GenBank/DDBJ whole genome shotgun (WGS) entry which is preliminary data.</text>
</comment>
<dbReference type="GO" id="GO:0016020">
    <property type="term" value="C:membrane"/>
    <property type="evidence" value="ECO:0007669"/>
    <property type="project" value="GOC"/>
</dbReference>
<evidence type="ECO:0000256" key="7">
    <source>
        <dbReference type="ARBA" id="ARBA00022723"/>
    </source>
</evidence>
<evidence type="ECO:0000256" key="11">
    <source>
        <dbReference type="ARBA" id="ARBA00024535"/>
    </source>
</evidence>
<comment type="cofactor">
    <cofactor evidence="1 12">
        <name>Zn(2+)</name>
        <dbReference type="ChEBI" id="CHEBI:29105"/>
    </cofactor>
</comment>
<comment type="catalytic activity">
    <reaction evidence="11 12">
        <text>a UDP-3-O-[(3R)-3-hydroxyacyl]-N-acetyl-alpha-D-glucosamine + H2O = a UDP-3-O-[(3R)-3-hydroxyacyl]-alpha-D-glucosamine + acetate</text>
        <dbReference type="Rhea" id="RHEA:67816"/>
        <dbReference type="ChEBI" id="CHEBI:15377"/>
        <dbReference type="ChEBI" id="CHEBI:30089"/>
        <dbReference type="ChEBI" id="CHEBI:137740"/>
        <dbReference type="ChEBI" id="CHEBI:173225"/>
        <dbReference type="EC" id="3.5.1.108"/>
    </reaction>
</comment>
<reference evidence="13 14" key="1">
    <citation type="submission" date="2024-01" db="EMBL/GenBank/DDBJ databases">
        <title>Genomic insights into the taxonomy and metabolism of the cyanobacterium Pannus brasiliensis CCIBt3594.</title>
        <authorList>
            <person name="Machado M."/>
            <person name="Botero N.B."/>
            <person name="Andreote A.P.D."/>
            <person name="Feitosa A.M.T."/>
            <person name="Popin R."/>
            <person name="Sivonen K."/>
            <person name="Fiore M.F."/>
        </authorList>
    </citation>
    <scope>NUCLEOTIDE SEQUENCE [LARGE SCALE GENOMIC DNA]</scope>
    <source>
        <strain evidence="13 14">CCIBt3594</strain>
    </source>
</reference>
<dbReference type="HAMAP" id="MF_00388">
    <property type="entry name" value="LpxC"/>
    <property type="match status" value="1"/>
</dbReference>
<dbReference type="NCBIfam" id="TIGR00325">
    <property type="entry name" value="lpxC"/>
    <property type="match status" value="1"/>
</dbReference>
<comment type="function">
    <text evidence="2 12">Catalyzes the hydrolysis of UDP-3-O-myristoyl-N-acetylglucosamine to form UDP-3-O-myristoylglucosamine and acetate, the committed step in lipid A biosynthesis.</text>
</comment>
<evidence type="ECO:0000256" key="8">
    <source>
        <dbReference type="ARBA" id="ARBA00022801"/>
    </source>
</evidence>
<feature type="binding site" evidence="12">
    <location>
        <position position="76"/>
    </location>
    <ligand>
        <name>Zn(2+)</name>
        <dbReference type="ChEBI" id="CHEBI:29105"/>
    </ligand>
</feature>
<protein>
    <recommendedName>
        <fullName evidence="4 12">UDP-3-O-acyl-N-acetylglucosamine deacetylase</fullName>
        <shortName evidence="12">UDP-3-O-acyl-GlcNAc deacetylase</shortName>
        <ecNumber evidence="4 12">3.5.1.108</ecNumber>
    </recommendedName>
    <alternativeName>
        <fullName evidence="12">UDP-3-O-[R-3-hydroxymyristoyl]-N-acetylglucosamine deacetylase</fullName>
    </alternativeName>
</protein>
<feature type="binding site" evidence="12">
    <location>
        <position position="231"/>
    </location>
    <ligand>
        <name>Zn(2+)</name>
        <dbReference type="ChEBI" id="CHEBI:29105"/>
    </ligand>
</feature>
<keyword evidence="14" id="KW-1185">Reference proteome</keyword>
<evidence type="ECO:0000256" key="12">
    <source>
        <dbReference type="HAMAP-Rule" id="MF_00388"/>
    </source>
</evidence>
<dbReference type="PANTHER" id="PTHR33694">
    <property type="entry name" value="UDP-3-O-ACYL-N-ACETYLGLUCOSAMINE DEACETYLASE 1, MITOCHONDRIAL-RELATED"/>
    <property type="match status" value="1"/>
</dbReference>
<dbReference type="GO" id="GO:0009245">
    <property type="term" value="P:lipid A biosynthetic process"/>
    <property type="evidence" value="ECO:0007669"/>
    <property type="project" value="UniProtKB-UniRule"/>
</dbReference>
<keyword evidence="10 12" id="KW-0443">Lipid metabolism</keyword>
<evidence type="ECO:0000256" key="4">
    <source>
        <dbReference type="ARBA" id="ARBA00012745"/>
    </source>
</evidence>
<dbReference type="AlphaFoldDB" id="A0AAW9QHR8"/>
<evidence type="ECO:0000256" key="2">
    <source>
        <dbReference type="ARBA" id="ARBA00002923"/>
    </source>
</evidence>
<dbReference type="Gene3D" id="3.30.1700.10">
    <property type="entry name" value="lpxc deacetylase, domain 2"/>
    <property type="match status" value="1"/>
</dbReference>
<dbReference type="EMBL" id="JBAFSM010000015">
    <property type="protein sequence ID" value="MEG3437357.1"/>
    <property type="molecule type" value="Genomic_DNA"/>
</dbReference>
<dbReference type="InterPro" id="IPR015870">
    <property type="entry name" value="UDP-acyl_N-AcGlcN_deAcase_N"/>
</dbReference>
<keyword evidence="6 12" id="KW-0441">Lipid A biosynthesis</keyword>
<name>A0AAW9QHR8_9CHRO</name>
<sequence>MRSTIQETIELSGVGLHSGDRVNVRLCPSDSGEGIYFARVDRTSVPLIPALVESVAETTLSTELVAGEGKVRTVEHLLAALTGCGVSEARIEIDGGEVPLLDGSALDWIEAIDRAGITSIDSGSAPVLSAPVTVYEGDMFVSAIPSPELRFTYGVDFPYGPIGKQWHSWSPAEEDFRVAIAPARTFGFADQIEYLQKAGLIKGGSLENALVCDKEKWLNPPLRFENEPVRHKLLDLIGDLTLLGTIPTAHYIAYKASHKLHVQLARAIRG</sequence>
<evidence type="ECO:0000313" key="14">
    <source>
        <dbReference type="Proteomes" id="UP001328733"/>
    </source>
</evidence>
<dbReference type="Gene3D" id="3.30.230.20">
    <property type="entry name" value="lpxc deacetylase, domain 1"/>
    <property type="match status" value="1"/>
</dbReference>
<evidence type="ECO:0000256" key="6">
    <source>
        <dbReference type="ARBA" id="ARBA00022556"/>
    </source>
</evidence>
<evidence type="ECO:0000256" key="3">
    <source>
        <dbReference type="ARBA" id="ARBA00005002"/>
    </source>
</evidence>
<gene>
    <name evidence="12 13" type="primary">lpxC</name>
    <name evidence="13" type="ORF">V0288_09525</name>
</gene>
<dbReference type="PANTHER" id="PTHR33694:SF1">
    <property type="entry name" value="UDP-3-O-ACYL-N-ACETYLGLUCOSAMINE DEACETYLASE 1, MITOCHONDRIAL-RELATED"/>
    <property type="match status" value="1"/>
</dbReference>
<dbReference type="InterPro" id="IPR004463">
    <property type="entry name" value="UDP-acyl_GlcNac_deAcase"/>
</dbReference>
<dbReference type="InterPro" id="IPR020568">
    <property type="entry name" value="Ribosomal_Su5_D2-typ_SF"/>
</dbReference>
<evidence type="ECO:0000256" key="1">
    <source>
        <dbReference type="ARBA" id="ARBA00001947"/>
    </source>
</evidence>
<feature type="binding site" evidence="12">
    <location>
        <position position="235"/>
    </location>
    <ligand>
        <name>Zn(2+)</name>
        <dbReference type="ChEBI" id="CHEBI:29105"/>
    </ligand>
</feature>
<evidence type="ECO:0000256" key="5">
    <source>
        <dbReference type="ARBA" id="ARBA00022516"/>
    </source>
</evidence>
<dbReference type="EC" id="3.5.1.108" evidence="4 12"/>
<evidence type="ECO:0000256" key="9">
    <source>
        <dbReference type="ARBA" id="ARBA00022833"/>
    </source>
</evidence>
<dbReference type="RefSeq" id="WP_332864840.1">
    <property type="nucleotide sequence ID" value="NZ_JBAFSM010000015.1"/>
</dbReference>
<dbReference type="GO" id="GO:0103117">
    <property type="term" value="F:UDP-3-O-acyl-N-acetylglucosamine deacetylase activity"/>
    <property type="evidence" value="ECO:0007669"/>
    <property type="project" value="UniProtKB-UniRule"/>
</dbReference>
<accession>A0AAW9QHR8</accession>
<organism evidence="13 14">
    <name type="scientific">Pannus brasiliensis CCIBt3594</name>
    <dbReference type="NCBI Taxonomy" id="1427578"/>
    <lineage>
        <taxon>Bacteria</taxon>
        <taxon>Bacillati</taxon>
        <taxon>Cyanobacteriota</taxon>
        <taxon>Cyanophyceae</taxon>
        <taxon>Oscillatoriophycideae</taxon>
        <taxon>Chroococcales</taxon>
        <taxon>Microcystaceae</taxon>
        <taxon>Pannus</taxon>
    </lineage>
</organism>
<comment type="similarity">
    <text evidence="12">Belongs to the LpxC family.</text>
</comment>
<keyword evidence="9 12" id="KW-0862">Zinc</keyword>
<evidence type="ECO:0000313" key="13">
    <source>
        <dbReference type="EMBL" id="MEG3437357.1"/>
    </source>
</evidence>
<keyword evidence="7 12" id="KW-0479">Metal-binding</keyword>
<dbReference type="InterPro" id="IPR011334">
    <property type="entry name" value="UDP-acyl_GlcNac_deAcase_C"/>
</dbReference>
<proteinExistence type="inferred from homology"/>
<dbReference type="Pfam" id="PF03331">
    <property type="entry name" value="LpxC"/>
    <property type="match status" value="1"/>
</dbReference>
<comment type="pathway">
    <text evidence="3 12">Glycolipid biosynthesis; lipid IV(A) biosynthesis; lipid IV(A) from (3R)-3-hydroxytetradecanoyl-[acyl-carrier-protein] and UDP-N-acetyl-alpha-D-glucosamine: step 2/6.</text>
</comment>
<dbReference type="SUPFAM" id="SSF54211">
    <property type="entry name" value="Ribosomal protein S5 domain 2-like"/>
    <property type="match status" value="2"/>
</dbReference>
<feature type="active site" description="Proton donor" evidence="12">
    <location>
        <position position="258"/>
    </location>
</feature>
<keyword evidence="8 12" id="KW-0378">Hydrolase</keyword>
<evidence type="ECO:0000256" key="10">
    <source>
        <dbReference type="ARBA" id="ARBA00023098"/>
    </source>
</evidence>
<keyword evidence="5 12" id="KW-0444">Lipid biosynthesis</keyword>
<dbReference type="GO" id="GO:0046872">
    <property type="term" value="F:metal ion binding"/>
    <property type="evidence" value="ECO:0007669"/>
    <property type="project" value="UniProtKB-KW"/>
</dbReference>